<evidence type="ECO:0000313" key="2">
    <source>
        <dbReference type="EMBL" id="VEL29522.1"/>
    </source>
</evidence>
<keyword evidence="1" id="KW-0472">Membrane</keyword>
<feature type="transmembrane region" description="Helical" evidence="1">
    <location>
        <begin position="132"/>
        <end position="152"/>
    </location>
</feature>
<reference evidence="2" key="1">
    <citation type="submission" date="2018-11" db="EMBL/GenBank/DDBJ databases">
        <authorList>
            <consortium name="Pathogen Informatics"/>
        </authorList>
    </citation>
    <scope>NUCLEOTIDE SEQUENCE</scope>
</reference>
<proteinExistence type="predicted"/>
<organism evidence="2 3">
    <name type="scientific">Protopolystoma xenopodis</name>
    <dbReference type="NCBI Taxonomy" id="117903"/>
    <lineage>
        <taxon>Eukaryota</taxon>
        <taxon>Metazoa</taxon>
        <taxon>Spiralia</taxon>
        <taxon>Lophotrochozoa</taxon>
        <taxon>Platyhelminthes</taxon>
        <taxon>Monogenea</taxon>
        <taxon>Polyopisthocotylea</taxon>
        <taxon>Polystomatidea</taxon>
        <taxon>Polystomatidae</taxon>
        <taxon>Protopolystoma</taxon>
    </lineage>
</organism>
<protein>
    <submittedName>
        <fullName evidence="2">Uncharacterized protein</fullName>
    </submittedName>
</protein>
<keyword evidence="3" id="KW-1185">Reference proteome</keyword>
<accession>A0A448X6X2</accession>
<name>A0A448X6X2_9PLAT</name>
<dbReference type="EMBL" id="CAAALY010103935">
    <property type="protein sequence ID" value="VEL29522.1"/>
    <property type="molecule type" value="Genomic_DNA"/>
</dbReference>
<dbReference type="OrthoDB" id="342064at2759"/>
<gene>
    <name evidence="2" type="ORF">PXEA_LOCUS22962</name>
</gene>
<evidence type="ECO:0000313" key="3">
    <source>
        <dbReference type="Proteomes" id="UP000784294"/>
    </source>
</evidence>
<dbReference type="AlphaFoldDB" id="A0A448X6X2"/>
<keyword evidence="1" id="KW-0812">Transmembrane</keyword>
<sequence length="176" mass="19671">MLICSLLKQISSLQAIGSLLPSHVPLIFPFLSLSRGTDISAVQRAPIQAESELLTALDRLILYLRIVHSFDFYAPAVYFDEQDMPHPCGLIHVRPALRTETGPAITANGRPGLTLELIEKAAHQVDISFPKLMILIVQLIALTTSYFINFSVNRFNKINAFEQGVVKRTRRVKDES</sequence>
<dbReference type="Proteomes" id="UP000784294">
    <property type="component" value="Unassembled WGS sequence"/>
</dbReference>
<evidence type="ECO:0000256" key="1">
    <source>
        <dbReference type="SAM" id="Phobius"/>
    </source>
</evidence>
<comment type="caution">
    <text evidence="2">The sequence shown here is derived from an EMBL/GenBank/DDBJ whole genome shotgun (WGS) entry which is preliminary data.</text>
</comment>
<keyword evidence="1" id="KW-1133">Transmembrane helix</keyword>